<reference evidence="4 5" key="1">
    <citation type="submission" date="2016-10" db="EMBL/GenBank/DDBJ databases">
        <authorList>
            <person name="de Groot N.N."/>
        </authorList>
    </citation>
    <scope>NUCLEOTIDE SEQUENCE [LARGE SCALE GENOMIC DNA]</scope>
    <source>
        <strain evidence="4 5">DSM 21799</strain>
    </source>
</reference>
<dbReference type="GO" id="GO:0050118">
    <property type="term" value="F:N-acetyldiaminopimelate deacetylase activity"/>
    <property type="evidence" value="ECO:0007669"/>
    <property type="project" value="UniProtKB-ARBA"/>
</dbReference>
<dbReference type="AlphaFoldDB" id="A0A1H4JY28"/>
<sequence>MANVKVQVEPVAKASGDAADELRSVYEDLHRNPELSFAEHRTAGIVAERLRSLGYAVQTGIGRTGVVGVLARGSGPTVLVRADMDALPVREQTGLAYASTATGIDPAGNEVPVMHACGHDMHVTALLGAAEVLAGEAAEWAGTLVLVFQPAEENGGGAQVMVDDGLFDRVPTPDIVLGQHVMPLPAGTLGAVAGPAFAATDELDIRMFGRGGHGSQPESTIDPVVMAAATVMRLQAVVSREIAGAETGVLTVGQIHAGTKNNIIPDEARLGVNIRSYTDSVRERLVGAVTRIVNAEAQASGAAREPEISRGDAFPVLVNDAQATARTLDAFRACLGDGAVIEVPRLMGSEDVGNLAAAAGAPLVYWLLGGADPALFADAALGPSLPAGVPSNHSPFFAPLPEPTLRTGIAALVTAALTWLDDPNETTSKGER</sequence>
<feature type="binding site" evidence="2">
    <location>
        <position position="117"/>
    </location>
    <ligand>
        <name>Mn(2+)</name>
        <dbReference type="ChEBI" id="CHEBI:29035"/>
        <label>2</label>
    </ligand>
</feature>
<dbReference type="GO" id="GO:0046872">
    <property type="term" value="F:metal ion binding"/>
    <property type="evidence" value="ECO:0007669"/>
    <property type="project" value="UniProtKB-KW"/>
</dbReference>
<dbReference type="PANTHER" id="PTHR11014">
    <property type="entry name" value="PEPTIDASE M20 FAMILY MEMBER"/>
    <property type="match status" value="1"/>
</dbReference>
<name>A0A1H4JY28_9MICO</name>
<dbReference type="InterPro" id="IPR036264">
    <property type="entry name" value="Bact_exopeptidase_dim_dom"/>
</dbReference>
<keyword evidence="2" id="KW-0464">Manganese</keyword>
<evidence type="ECO:0000259" key="3">
    <source>
        <dbReference type="Pfam" id="PF07687"/>
    </source>
</evidence>
<evidence type="ECO:0000313" key="4">
    <source>
        <dbReference type="EMBL" id="SEB51057.1"/>
    </source>
</evidence>
<keyword evidence="2" id="KW-0479">Metal-binding</keyword>
<dbReference type="Gene3D" id="3.30.70.360">
    <property type="match status" value="1"/>
</dbReference>
<keyword evidence="5" id="KW-1185">Reference proteome</keyword>
<dbReference type="Gene3D" id="3.40.630.10">
    <property type="entry name" value="Zn peptidases"/>
    <property type="match status" value="1"/>
</dbReference>
<evidence type="ECO:0000313" key="5">
    <source>
        <dbReference type="Proteomes" id="UP000199183"/>
    </source>
</evidence>
<dbReference type="STRING" id="640635.SAMN04489806_0917"/>
<feature type="binding site" evidence="2">
    <location>
        <position position="180"/>
    </location>
    <ligand>
        <name>Mn(2+)</name>
        <dbReference type="ChEBI" id="CHEBI:29035"/>
        <label>2</label>
    </ligand>
</feature>
<accession>A0A1H4JY28</accession>
<dbReference type="EMBL" id="FNRY01000001">
    <property type="protein sequence ID" value="SEB51057.1"/>
    <property type="molecule type" value="Genomic_DNA"/>
</dbReference>
<dbReference type="Pfam" id="PF07687">
    <property type="entry name" value="M20_dimer"/>
    <property type="match status" value="1"/>
</dbReference>
<feature type="binding site" evidence="2">
    <location>
        <position position="119"/>
    </location>
    <ligand>
        <name>Mn(2+)</name>
        <dbReference type="ChEBI" id="CHEBI:29035"/>
        <label>2</label>
    </ligand>
</feature>
<feature type="domain" description="Peptidase M20 dimerisation" evidence="3">
    <location>
        <begin position="204"/>
        <end position="297"/>
    </location>
</feature>
<organism evidence="4 5">
    <name type="scientific">Paramicrobacterium humi</name>
    <dbReference type="NCBI Taxonomy" id="640635"/>
    <lineage>
        <taxon>Bacteria</taxon>
        <taxon>Bacillati</taxon>
        <taxon>Actinomycetota</taxon>
        <taxon>Actinomycetes</taxon>
        <taxon>Micrococcales</taxon>
        <taxon>Microbacteriaceae</taxon>
        <taxon>Paramicrobacterium</taxon>
    </lineage>
</organism>
<dbReference type="SUPFAM" id="SSF55031">
    <property type="entry name" value="Bacterial exopeptidase dimerisation domain"/>
    <property type="match status" value="1"/>
</dbReference>
<dbReference type="Proteomes" id="UP000199183">
    <property type="component" value="Unassembled WGS sequence"/>
</dbReference>
<evidence type="ECO:0000256" key="1">
    <source>
        <dbReference type="ARBA" id="ARBA00022801"/>
    </source>
</evidence>
<comment type="cofactor">
    <cofactor evidence="2">
        <name>Mn(2+)</name>
        <dbReference type="ChEBI" id="CHEBI:29035"/>
    </cofactor>
    <text evidence="2">The Mn(2+) ion enhances activity.</text>
</comment>
<dbReference type="NCBIfam" id="TIGR01891">
    <property type="entry name" value="amidohydrolases"/>
    <property type="match status" value="1"/>
</dbReference>
<dbReference type="PIRSF" id="PIRSF005962">
    <property type="entry name" value="Pept_M20D_amidohydro"/>
    <property type="match status" value="1"/>
</dbReference>
<proteinExistence type="predicted"/>
<protein>
    <submittedName>
        <fullName evidence="4">Hippurate hydrolase</fullName>
    </submittedName>
</protein>
<feature type="binding site" evidence="2">
    <location>
        <position position="153"/>
    </location>
    <ligand>
        <name>Mn(2+)</name>
        <dbReference type="ChEBI" id="CHEBI:29035"/>
        <label>2</label>
    </ligand>
</feature>
<dbReference type="SUPFAM" id="SSF53187">
    <property type="entry name" value="Zn-dependent exopeptidases"/>
    <property type="match status" value="1"/>
</dbReference>
<gene>
    <name evidence="4" type="ORF">SAMN04489806_0917</name>
</gene>
<dbReference type="Pfam" id="PF01546">
    <property type="entry name" value="Peptidase_M20"/>
    <property type="match status" value="1"/>
</dbReference>
<dbReference type="InterPro" id="IPR011650">
    <property type="entry name" value="Peptidase_M20_dimer"/>
</dbReference>
<dbReference type="GO" id="GO:0019877">
    <property type="term" value="P:diaminopimelate biosynthetic process"/>
    <property type="evidence" value="ECO:0007669"/>
    <property type="project" value="UniProtKB-ARBA"/>
</dbReference>
<dbReference type="PANTHER" id="PTHR11014:SF63">
    <property type="entry name" value="METALLOPEPTIDASE, PUTATIVE (AFU_ORTHOLOGUE AFUA_6G09600)-RELATED"/>
    <property type="match status" value="1"/>
</dbReference>
<dbReference type="FunFam" id="3.30.70.360:FF:000001">
    <property type="entry name" value="N-acetyldiaminopimelate deacetylase"/>
    <property type="match status" value="1"/>
</dbReference>
<keyword evidence="1 4" id="KW-0378">Hydrolase</keyword>
<dbReference type="InterPro" id="IPR002933">
    <property type="entry name" value="Peptidase_M20"/>
</dbReference>
<evidence type="ECO:0000256" key="2">
    <source>
        <dbReference type="PIRSR" id="PIRSR005962-1"/>
    </source>
</evidence>
<feature type="binding site" evidence="2">
    <location>
        <position position="393"/>
    </location>
    <ligand>
        <name>Mn(2+)</name>
        <dbReference type="ChEBI" id="CHEBI:29035"/>
        <label>2</label>
    </ligand>
</feature>
<dbReference type="InterPro" id="IPR017439">
    <property type="entry name" value="Amidohydrolase"/>
</dbReference>